<keyword evidence="1 2" id="KW-0175">Coiled coil</keyword>
<dbReference type="PANTHER" id="PTHR34916:SF1">
    <property type="entry name" value="GI:13385330"/>
    <property type="match status" value="1"/>
</dbReference>
<dbReference type="EMBL" id="JACASF010000008">
    <property type="protein sequence ID" value="KAF6461513.1"/>
    <property type="molecule type" value="Genomic_DNA"/>
</dbReference>
<feature type="coiled-coil region" evidence="2">
    <location>
        <begin position="332"/>
        <end position="443"/>
    </location>
</feature>
<accession>A0A7J8GN81</accession>
<evidence type="ECO:0000259" key="4">
    <source>
        <dbReference type="Pfam" id="PF15739"/>
    </source>
</evidence>
<feature type="domain" description="Translin-associated factor X-interacting protein 1 N-terminal" evidence="4">
    <location>
        <begin position="226"/>
        <end position="336"/>
    </location>
</feature>
<dbReference type="InterPro" id="IPR032755">
    <property type="entry name" value="TSNAXIP1_N"/>
</dbReference>
<dbReference type="AlphaFoldDB" id="A0A7J8GN81"/>
<evidence type="ECO:0000256" key="3">
    <source>
        <dbReference type="SAM" id="MobiDB-lite"/>
    </source>
</evidence>
<reference evidence="5 6" key="1">
    <citation type="journal article" date="2020" name="Nature">
        <title>Six reference-quality genomes reveal evolution of bat adaptations.</title>
        <authorList>
            <person name="Jebb D."/>
            <person name="Huang Z."/>
            <person name="Pippel M."/>
            <person name="Hughes G.M."/>
            <person name="Lavrichenko K."/>
            <person name="Devanna P."/>
            <person name="Winkler S."/>
            <person name="Jermiin L.S."/>
            <person name="Skirmuntt E.C."/>
            <person name="Katzourakis A."/>
            <person name="Burkitt-Gray L."/>
            <person name="Ray D.A."/>
            <person name="Sullivan K.A.M."/>
            <person name="Roscito J.G."/>
            <person name="Kirilenko B.M."/>
            <person name="Davalos L.M."/>
            <person name="Corthals A.P."/>
            <person name="Power M.L."/>
            <person name="Jones G."/>
            <person name="Ransome R.D."/>
            <person name="Dechmann D.K.N."/>
            <person name="Locatelli A.G."/>
            <person name="Puechmaille S.J."/>
            <person name="Fedrigo O."/>
            <person name="Jarvis E.D."/>
            <person name="Hiller M."/>
            <person name="Vernes S.C."/>
            <person name="Myers E.W."/>
            <person name="Teeling E.C."/>
        </authorList>
    </citation>
    <scope>NUCLEOTIDE SEQUENCE [LARGE SCALE GENOMIC DNA]</scope>
    <source>
        <strain evidence="5">MMolMol1</strain>
        <tissue evidence="5">Muscle</tissue>
    </source>
</reference>
<feature type="region of interest" description="Disordered" evidence="3">
    <location>
        <begin position="126"/>
        <end position="145"/>
    </location>
</feature>
<comment type="caution">
    <text evidence="5">The sequence shown here is derived from an EMBL/GenBank/DDBJ whole genome shotgun (WGS) entry which is preliminary data.</text>
</comment>
<protein>
    <recommendedName>
        <fullName evidence="4">Translin-associated factor X-interacting protein 1 N-terminal domain-containing protein</fullName>
    </recommendedName>
</protein>
<dbReference type="PANTHER" id="PTHR34916">
    <property type="entry name" value="GI:13385330"/>
    <property type="match status" value="1"/>
</dbReference>
<sequence length="487" mass="55983">MAEDPQAEWPLRRRHCRTPGVRGLGNLSDLLDKLQESHRQDVFLYTSGHLNPSKLYRPPETILHHWRNASRPKPERAPRVGDPAGQRVAKMKDALADFTIGTALRPRDSGSTQLFRYLNPAASASRTSEEDVLPQLRRGPEGPLPRREELRWPELTVLKRRPVHSSRQCARWPPGPDQYRRVRSHLGGVTKADKYRTFLCFQREVLGTQDLLENDFTGAKAAARHQRKLEQELQKVCVCDPRELSRLQVFSQIFGDICNSSLIFGDILKEIKDEYEFYMAILLNSQPTEQYKTLLAHVTGLERSSVKTADVQQAREELRALVKATRAALEHNDRLRGDLEEEQELLRCAQEKSESSEKCVKEENLTLTDNIERKRCEILIKLDEIQALEREIKTALVHTGILRITENSITSIETEALKLERDNTILKRKINNIEKQVKQFMGKSKMSGEERRNLWDFIKEYVTLKEPDNNSQVAGKMTNENSEASCT</sequence>
<evidence type="ECO:0000256" key="1">
    <source>
        <dbReference type="ARBA" id="ARBA00023054"/>
    </source>
</evidence>
<evidence type="ECO:0000313" key="6">
    <source>
        <dbReference type="Proteomes" id="UP000550707"/>
    </source>
</evidence>
<organism evidence="5 6">
    <name type="scientific">Molossus molossus</name>
    <name type="common">Pallas' mastiff bat</name>
    <name type="synonym">Vespertilio molossus</name>
    <dbReference type="NCBI Taxonomy" id="27622"/>
    <lineage>
        <taxon>Eukaryota</taxon>
        <taxon>Metazoa</taxon>
        <taxon>Chordata</taxon>
        <taxon>Craniata</taxon>
        <taxon>Vertebrata</taxon>
        <taxon>Euteleostomi</taxon>
        <taxon>Mammalia</taxon>
        <taxon>Eutheria</taxon>
        <taxon>Laurasiatheria</taxon>
        <taxon>Chiroptera</taxon>
        <taxon>Yangochiroptera</taxon>
        <taxon>Molossidae</taxon>
        <taxon>Molossus</taxon>
    </lineage>
</organism>
<evidence type="ECO:0000313" key="5">
    <source>
        <dbReference type="EMBL" id="KAF6461513.1"/>
    </source>
</evidence>
<keyword evidence="6" id="KW-1185">Reference proteome</keyword>
<name>A0A7J8GN81_MOLMO</name>
<proteinExistence type="predicted"/>
<gene>
    <name evidence="5" type="ORF">HJG59_001910</name>
</gene>
<dbReference type="Proteomes" id="UP000550707">
    <property type="component" value="Unassembled WGS sequence"/>
</dbReference>
<evidence type="ECO:0000256" key="2">
    <source>
        <dbReference type="SAM" id="Coils"/>
    </source>
</evidence>
<dbReference type="Pfam" id="PF15739">
    <property type="entry name" value="TSNAXIP1_N"/>
    <property type="match status" value="1"/>
</dbReference>